<feature type="region of interest" description="Disordered" evidence="1">
    <location>
        <begin position="1"/>
        <end position="37"/>
    </location>
</feature>
<reference evidence="2 3" key="1">
    <citation type="submission" date="2016-04" db="EMBL/GenBank/DDBJ databases">
        <title>A degradative enzymes factory behind the ericoid mycorrhizal symbiosis.</title>
        <authorList>
            <consortium name="DOE Joint Genome Institute"/>
            <person name="Martino E."/>
            <person name="Morin E."/>
            <person name="Grelet G."/>
            <person name="Kuo A."/>
            <person name="Kohler A."/>
            <person name="Daghino S."/>
            <person name="Barry K."/>
            <person name="Choi C."/>
            <person name="Cichocki N."/>
            <person name="Clum A."/>
            <person name="Copeland A."/>
            <person name="Hainaut M."/>
            <person name="Haridas S."/>
            <person name="Labutti K."/>
            <person name="Lindquist E."/>
            <person name="Lipzen A."/>
            <person name="Khouja H.-R."/>
            <person name="Murat C."/>
            <person name="Ohm R."/>
            <person name="Olson A."/>
            <person name="Spatafora J."/>
            <person name="Veneault-Fourrey C."/>
            <person name="Henrissat B."/>
            <person name="Grigoriev I."/>
            <person name="Martin F."/>
            <person name="Perotto S."/>
        </authorList>
    </citation>
    <scope>NUCLEOTIDE SEQUENCE [LARGE SCALE GENOMIC DNA]</scope>
    <source>
        <strain evidence="2 3">F</strain>
    </source>
</reference>
<evidence type="ECO:0000256" key="1">
    <source>
        <dbReference type="SAM" id="MobiDB-lite"/>
    </source>
</evidence>
<protein>
    <submittedName>
        <fullName evidence="2">Uncharacterized protein</fullName>
    </submittedName>
</protein>
<keyword evidence="3" id="KW-1185">Reference proteome</keyword>
<name>A0A2J6QR46_HYAVF</name>
<proteinExistence type="predicted"/>
<feature type="compositionally biased region" description="Low complexity" evidence="1">
    <location>
        <begin position="17"/>
        <end position="37"/>
    </location>
</feature>
<evidence type="ECO:0000313" key="2">
    <source>
        <dbReference type="EMBL" id="PMD28737.1"/>
    </source>
</evidence>
<dbReference type="OrthoDB" id="3553160at2759"/>
<dbReference type="STRING" id="1149755.A0A2J6QR46"/>
<accession>A0A2J6QR46</accession>
<dbReference type="AlphaFoldDB" id="A0A2J6QR46"/>
<dbReference type="Proteomes" id="UP000235786">
    <property type="component" value="Unassembled WGS sequence"/>
</dbReference>
<gene>
    <name evidence="2" type="ORF">L207DRAFT_320478</name>
</gene>
<sequence>MASPGESAGDSTGALVPRSSRSLDPSTPDTSSTAAPALRPSVAVAKLMKQAPLRIGTMTFDTTQAVIEHINSFPMEKRYDLQKTVLHHLIDYNEKFDDMLVNLYNEFDSSKAYQHAKVTRHQYTTDLDKVIIRVHHVNERRDRRQEAVRSIKKLLEGSQRGELLYVYFLDRDAIKGKNVFITLSAFFKRVKPVDAVARLNQEIIRHAKRKANPTQGDHGDILGLRSTDCENAWTNYKAEEAAGQLATWVRPVYTHEELQALGLGWDACGILEAGVFFRHTEPLFEDEDIMVPPPPPGPRSPLDQVTEDEEIYYYVEAPPVTPVRKRKRAADRSYTPAKQRKVSLVEGLVSGRSSRPRTGQCDCDMPAEWKNTVVRALDREHLSFPDERELIRPLVENESANRDPIPCLYHLRALADHLHMVSNLDTATLANHFSIVWNESTKETDWIRLISHKDTRDLFKNNATFEGIRSRVSLNTMRFAPLLSQAQTYDMAAVIARIGPGVHFLQGPAGSLREQLDSFSTSDCITAVGSYDWLFDKKKGVSRDILAHEVQMYVHHLRQEHRNRRDGLLRNMYYGVIQQVIRQDPMLWLANVLLRDDSKYQLVSYPQQVRLLQSGTRSFYPLVHALGLVCQS</sequence>
<evidence type="ECO:0000313" key="3">
    <source>
        <dbReference type="Proteomes" id="UP000235786"/>
    </source>
</evidence>
<dbReference type="EMBL" id="KZ614009">
    <property type="protein sequence ID" value="PMD28737.1"/>
    <property type="molecule type" value="Genomic_DNA"/>
</dbReference>
<organism evidence="2 3">
    <name type="scientific">Hyaloscypha variabilis (strain UAMH 11265 / GT02V1 / F)</name>
    <name type="common">Meliniomyces variabilis</name>
    <dbReference type="NCBI Taxonomy" id="1149755"/>
    <lineage>
        <taxon>Eukaryota</taxon>
        <taxon>Fungi</taxon>
        <taxon>Dikarya</taxon>
        <taxon>Ascomycota</taxon>
        <taxon>Pezizomycotina</taxon>
        <taxon>Leotiomycetes</taxon>
        <taxon>Helotiales</taxon>
        <taxon>Hyaloscyphaceae</taxon>
        <taxon>Hyaloscypha</taxon>
        <taxon>Hyaloscypha variabilis</taxon>
    </lineage>
</organism>